<comment type="caution">
    <text evidence="10">The sequence shown here is derived from an EMBL/GenBank/DDBJ whole genome shotgun (WGS) entry which is preliminary data.</text>
</comment>
<dbReference type="InterPro" id="IPR015421">
    <property type="entry name" value="PyrdxlP-dep_Trfase_major"/>
</dbReference>
<dbReference type="PANTHER" id="PTHR43586">
    <property type="entry name" value="CYSTEINE DESULFURASE"/>
    <property type="match status" value="1"/>
</dbReference>
<dbReference type="PATRIC" id="fig|1618442.3.peg.1120"/>
<dbReference type="InterPro" id="IPR010970">
    <property type="entry name" value="Cys_dSase_SufS"/>
</dbReference>
<evidence type="ECO:0000259" key="9">
    <source>
        <dbReference type="Pfam" id="PF00266"/>
    </source>
</evidence>
<dbReference type="PANTHER" id="PTHR43586:SF8">
    <property type="entry name" value="CYSTEINE DESULFURASE 1, CHLOROPLASTIC"/>
    <property type="match status" value="1"/>
</dbReference>
<dbReference type="Proteomes" id="UP000034320">
    <property type="component" value="Unassembled WGS sequence"/>
</dbReference>
<dbReference type="GO" id="GO:0030170">
    <property type="term" value="F:pyridoxal phosphate binding"/>
    <property type="evidence" value="ECO:0007669"/>
    <property type="project" value="UniProtKB-UniRule"/>
</dbReference>
<comment type="similarity">
    <text evidence="2 8">Belongs to the class-V pyridoxal-phosphate-dependent aminotransferase family. Csd subfamily.</text>
</comment>
<keyword evidence="5 8" id="KW-0663">Pyridoxal phosphate</keyword>
<protein>
    <recommendedName>
        <fullName evidence="3 8">Cysteine desulfurase</fullName>
        <ecNumber evidence="3 8">2.8.1.7</ecNumber>
    </recommendedName>
</protein>
<evidence type="ECO:0000256" key="3">
    <source>
        <dbReference type="ARBA" id="ARBA00012239"/>
    </source>
</evidence>
<dbReference type="EC" id="2.8.1.7" evidence="3 8"/>
<name>A0A0G0ZAC6_9BACT</name>
<dbReference type="InterPro" id="IPR000192">
    <property type="entry name" value="Aminotrans_V_dom"/>
</dbReference>
<dbReference type="InterPro" id="IPR020578">
    <property type="entry name" value="Aminotrans_V_PyrdxlP_BS"/>
</dbReference>
<evidence type="ECO:0000256" key="2">
    <source>
        <dbReference type="ARBA" id="ARBA00010447"/>
    </source>
</evidence>
<dbReference type="GO" id="GO:0031071">
    <property type="term" value="F:cysteine desulfurase activity"/>
    <property type="evidence" value="ECO:0007669"/>
    <property type="project" value="UniProtKB-UniRule"/>
</dbReference>
<comment type="cofactor">
    <cofactor evidence="1 7">
        <name>pyridoxal 5'-phosphate</name>
        <dbReference type="ChEBI" id="CHEBI:597326"/>
    </cofactor>
</comment>
<dbReference type="SUPFAM" id="SSF53383">
    <property type="entry name" value="PLP-dependent transferases"/>
    <property type="match status" value="1"/>
</dbReference>
<feature type="domain" description="Aminotransferase class V" evidence="9">
    <location>
        <begin position="25"/>
        <end position="397"/>
    </location>
</feature>
<evidence type="ECO:0000313" key="10">
    <source>
        <dbReference type="EMBL" id="KKS45672.1"/>
    </source>
</evidence>
<comment type="function">
    <text evidence="8">Catalyzes the removal of elemental sulfur and selenium atoms from L-cysteine, L-cystine, L-selenocysteine, and L-selenocystine to produce L-alanine.</text>
</comment>
<dbReference type="InterPro" id="IPR015422">
    <property type="entry name" value="PyrdxlP-dep_Trfase_small"/>
</dbReference>
<proteinExistence type="inferred from homology"/>
<evidence type="ECO:0000256" key="8">
    <source>
        <dbReference type="RuleBase" id="RU004506"/>
    </source>
</evidence>
<evidence type="ECO:0000256" key="7">
    <source>
        <dbReference type="RuleBase" id="RU004504"/>
    </source>
</evidence>
<evidence type="ECO:0000313" key="11">
    <source>
        <dbReference type="Proteomes" id="UP000034320"/>
    </source>
</evidence>
<dbReference type="Pfam" id="PF00266">
    <property type="entry name" value="Aminotran_5"/>
    <property type="match status" value="1"/>
</dbReference>
<dbReference type="Gene3D" id="3.40.640.10">
    <property type="entry name" value="Type I PLP-dependent aspartate aminotransferase-like (Major domain)"/>
    <property type="match status" value="1"/>
</dbReference>
<keyword evidence="4 8" id="KW-0808">Transferase</keyword>
<dbReference type="PROSITE" id="PS00595">
    <property type="entry name" value="AA_TRANSFER_CLASS_5"/>
    <property type="match status" value="1"/>
</dbReference>
<organism evidence="10 11">
    <name type="scientific">Candidatus Gottesmanbacteria bacterium GW2011_GWA2_42_18</name>
    <dbReference type="NCBI Taxonomy" id="1618442"/>
    <lineage>
        <taxon>Bacteria</taxon>
        <taxon>Candidatus Gottesmaniibacteriota</taxon>
    </lineage>
</organism>
<gene>
    <name evidence="10" type="ORF">UV09_C0031G0007</name>
</gene>
<dbReference type="Gene3D" id="3.90.1150.10">
    <property type="entry name" value="Aspartate Aminotransferase, domain 1"/>
    <property type="match status" value="1"/>
</dbReference>
<dbReference type="AlphaFoldDB" id="A0A0G0ZAC6"/>
<evidence type="ECO:0000256" key="6">
    <source>
        <dbReference type="ARBA" id="ARBA00050776"/>
    </source>
</evidence>
<accession>A0A0G0ZAC6</accession>
<evidence type="ECO:0000256" key="4">
    <source>
        <dbReference type="ARBA" id="ARBA00022679"/>
    </source>
</evidence>
<comment type="catalytic activity">
    <reaction evidence="6 8">
        <text>(sulfur carrier)-H + L-cysteine = (sulfur carrier)-SH + L-alanine</text>
        <dbReference type="Rhea" id="RHEA:43892"/>
        <dbReference type="Rhea" id="RHEA-COMP:14737"/>
        <dbReference type="Rhea" id="RHEA-COMP:14739"/>
        <dbReference type="ChEBI" id="CHEBI:29917"/>
        <dbReference type="ChEBI" id="CHEBI:35235"/>
        <dbReference type="ChEBI" id="CHEBI:57972"/>
        <dbReference type="ChEBI" id="CHEBI:64428"/>
        <dbReference type="EC" id="2.8.1.7"/>
    </reaction>
</comment>
<dbReference type="EMBL" id="LCDD01000031">
    <property type="protein sequence ID" value="KKS45672.1"/>
    <property type="molecule type" value="Genomic_DNA"/>
</dbReference>
<evidence type="ECO:0000256" key="5">
    <source>
        <dbReference type="ARBA" id="ARBA00022898"/>
    </source>
</evidence>
<dbReference type="NCBIfam" id="TIGR01979">
    <property type="entry name" value="sufS"/>
    <property type="match status" value="1"/>
</dbReference>
<reference evidence="10 11" key="1">
    <citation type="journal article" date="2015" name="Nature">
        <title>rRNA introns, odd ribosomes, and small enigmatic genomes across a large radiation of phyla.</title>
        <authorList>
            <person name="Brown C.T."/>
            <person name="Hug L.A."/>
            <person name="Thomas B.C."/>
            <person name="Sharon I."/>
            <person name="Castelle C.J."/>
            <person name="Singh A."/>
            <person name="Wilkins M.J."/>
            <person name="Williams K.H."/>
            <person name="Banfield J.F."/>
        </authorList>
    </citation>
    <scope>NUCLEOTIDE SEQUENCE [LARGE SCALE GENOMIC DNA]</scope>
</reference>
<evidence type="ECO:0000256" key="1">
    <source>
        <dbReference type="ARBA" id="ARBA00001933"/>
    </source>
</evidence>
<dbReference type="GO" id="GO:0006534">
    <property type="term" value="P:cysteine metabolic process"/>
    <property type="evidence" value="ECO:0007669"/>
    <property type="project" value="UniProtKB-UniRule"/>
</dbReference>
<dbReference type="CDD" id="cd06453">
    <property type="entry name" value="SufS_like"/>
    <property type="match status" value="1"/>
</dbReference>
<dbReference type="InterPro" id="IPR015424">
    <property type="entry name" value="PyrdxlP-dep_Trfase"/>
</dbReference>
<sequence>MLFKPSKIASDFPVLQRKIKGKRIVYLDSTASSLKPQSVIQETVRYYEECPVNIFRGVYTLSEEATEGYENSRGKVAEFIGCPNSAEVVFTRNATESLNLIAQTVGRTLPAHSNIVSTVMEHHANIVPWQVISGEKKIPLRFIDIDNEGRLKLDDLEKKIDKNTAILTFTFISNVLGTINPVKEIIARVKKINKNTVIVIDAAQAVPHLKLSVMDLGCDFLVFSAHKMLGPTGVGVLWGKAELLKKMPPYQTGGEMIREVQLEKTVYNEPPYKFEAGTPDIAGVLGLAKAVEYLENIGMGKIREHEKELTVYALGKLQKLSAIEIYGPKEATERGGVIAFNLKGIHPHDVAQILNNDNICIRSGHHCAMPLHHRLEINSSCRASFYLYNDESDVDALLQGLENTAKFFLRKWC</sequence>